<dbReference type="FunFam" id="1.10.268.10:FF:000001">
    <property type="entry name" value="DNA gyrase subunit A"/>
    <property type="match status" value="1"/>
</dbReference>
<dbReference type="InterPro" id="IPR006691">
    <property type="entry name" value="GyrA/parC_rep"/>
</dbReference>
<evidence type="ECO:0000256" key="11">
    <source>
        <dbReference type="SAM" id="MobiDB-lite"/>
    </source>
</evidence>
<dbReference type="SUPFAM" id="SSF101904">
    <property type="entry name" value="GyrA/ParC C-terminal domain-like"/>
    <property type="match status" value="1"/>
</dbReference>
<comment type="subunit">
    <text evidence="8">Heterotetramer composed of ParC and ParE.</text>
</comment>
<dbReference type="PATRIC" id="fig|83552.4.peg.973"/>
<dbReference type="InterPro" id="IPR005743">
    <property type="entry name" value="GyrA"/>
</dbReference>
<keyword evidence="6 9" id="KW-0238">DNA-binding</keyword>
<comment type="subcellular location">
    <subcellularLocation>
        <location evidence="9">Cytoplasm</location>
    </subcellularLocation>
</comment>
<evidence type="ECO:0000256" key="6">
    <source>
        <dbReference type="ARBA" id="ARBA00023125"/>
    </source>
</evidence>
<accession>A0A0C1E9M7</accession>
<dbReference type="Gene3D" id="2.120.10.90">
    <property type="entry name" value="DNA gyrase/topoisomerase IV, subunit A, C-terminal"/>
    <property type="match status" value="1"/>
</dbReference>
<evidence type="ECO:0000256" key="9">
    <source>
        <dbReference type="HAMAP-Rule" id="MF_01897"/>
    </source>
</evidence>
<dbReference type="InterPro" id="IPR035516">
    <property type="entry name" value="Gyrase/topoIV_suA_C"/>
</dbReference>
<dbReference type="NCBIfam" id="NF004043">
    <property type="entry name" value="PRK05560.1"/>
    <property type="match status" value="1"/>
</dbReference>
<dbReference type="InterPro" id="IPR013758">
    <property type="entry name" value="Topo_IIA_A/C_ab"/>
</dbReference>
<evidence type="ECO:0000259" key="12">
    <source>
        <dbReference type="PROSITE" id="PS52040"/>
    </source>
</evidence>
<protein>
    <recommendedName>
        <fullName evidence="9">DNA gyrase subunit A</fullName>
        <ecNumber evidence="9">5.6.2.2</ecNumber>
    </recommendedName>
</protein>
<sequence>MSQKSRCLIIGYTPGEVMSYTENEIIVPRNVEDEMKDSYLRYSMSVIIARALPDARDGLKPSQRRILYAMRQLNLSPGGKHRKCAKISGDTSGDYHPHGEQVIYPTLVRMAQGWLMRYPLVDGQGNFGSVDGDQPAAMRYTEARLTHASVQLMEDLDKNTVEMVPNYDETKKEPTVFPAKFPNLLCNGSSGIAVGMATNIPPHNLNELIQATLLVLQNPAVSIDEIMGVMPAPDFPTGGIICGYRGIKEAFHTGRGRLLLRAVIRVEENEENPDKQRLIVDEIPYNVNKSRLIEQIADLINSKTITGIADLRDESDKDGMRILIELKRGEIVEVILNQLFKYSDLQITFGCNMLALDKGLPKVMNVKQLIAAWVDHRIEVVRRRTRFELNKAEARAHILEGYLKAIQHMDEVVRVIRASNNREEARDELIQRFDLTERQANAVLDLKLYQLTGLEYEKINEEYRELLQKIDYLRAVLASEAMVRDIIREELLEIQKNHRSGRKTQIIAAESEVNMEDLIANESVIITISEDDYIKRMPVDTFREQRRGGQGIAGMHLKREEDAIKGLYVASTHDYLLIFTNLGRCYWLKVWQIPETGRKSKGKPLINLLEDIRPDEKIATVLRVSNFEQQAYILMATKKGIVKKTELSEFSHPRRKGIWALDIVEGDEVVTARLVSDSQQIMLFTYHGMAVRFDQGKVRPMGRTARGVKGVTLKDDTDYVVGCEAVNGTETILIVCENGFGKRSNVEDFRQTNRGGVGVRSIITSERNGNVVGALCVTDEDGMVMMSAQGQTVRITMKDLRVMGRNTQGVKLANLKEGDYLVAIQKLEVSDDVDNAKVDTQPSAPPLAKEEGSDLEEPAFEEVIEEEIEEEELDTPFEENEE</sequence>
<comment type="miscellaneous">
    <text evidence="9">Few gyrases are as efficient as E.coli at forming negative supercoils. Not all organisms have 2 type II topoisomerases; in organisms with a single type II topoisomerase this enzyme also has to decatenate newly replicated chromosomes.</text>
</comment>
<organism evidence="13 14">
    <name type="scientific">Parachlamydia acanthamoebae</name>
    <dbReference type="NCBI Taxonomy" id="83552"/>
    <lineage>
        <taxon>Bacteria</taxon>
        <taxon>Pseudomonadati</taxon>
        <taxon>Chlamydiota</taxon>
        <taxon>Chlamydiia</taxon>
        <taxon>Parachlamydiales</taxon>
        <taxon>Parachlamydiaceae</taxon>
        <taxon>Parachlamydia</taxon>
    </lineage>
</organism>
<comment type="similarity">
    <text evidence="2 9">Belongs to the type II topoisomerase GyrA/ParC subunit family.</text>
</comment>
<keyword evidence="7 9" id="KW-0413">Isomerase</keyword>
<dbReference type="Pfam" id="PF03989">
    <property type="entry name" value="DNA_gyraseA_C"/>
    <property type="match status" value="6"/>
</dbReference>
<comment type="subunit">
    <text evidence="9">Heterotetramer, composed of two GyrA and two GyrB chains. In the heterotetramer, GyrA contains the active site tyrosine that forms a transient covalent intermediate with DNA, while GyrB binds cofactors and catalyzes ATP hydrolysis.</text>
</comment>
<dbReference type="Proteomes" id="UP000031307">
    <property type="component" value="Unassembled WGS sequence"/>
</dbReference>
<evidence type="ECO:0000313" key="13">
    <source>
        <dbReference type="EMBL" id="KIA77882.1"/>
    </source>
</evidence>
<dbReference type="InterPro" id="IPR002205">
    <property type="entry name" value="Topo_IIA_dom_A"/>
</dbReference>
<keyword evidence="9" id="KW-0963">Cytoplasm</keyword>
<feature type="active site" description="O-(5'-phospho-DNA)-tyrosine intermediate" evidence="9 10">
    <location>
        <position position="140"/>
    </location>
</feature>
<evidence type="ECO:0000313" key="14">
    <source>
        <dbReference type="Proteomes" id="UP000031307"/>
    </source>
</evidence>
<dbReference type="GO" id="GO:0003677">
    <property type="term" value="F:DNA binding"/>
    <property type="evidence" value="ECO:0007669"/>
    <property type="project" value="UniProtKB-UniRule"/>
</dbReference>
<dbReference type="GO" id="GO:0005737">
    <property type="term" value="C:cytoplasm"/>
    <property type="evidence" value="ECO:0007669"/>
    <property type="project" value="UniProtKB-SubCell"/>
</dbReference>
<evidence type="ECO:0000256" key="5">
    <source>
        <dbReference type="ARBA" id="ARBA00023029"/>
    </source>
</evidence>
<dbReference type="PANTHER" id="PTHR43493">
    <property type="entry name" value="DNA GYRASE/TOPOISOMERASE SUBUNIT A"/>
    <property type="match status" value="1"/>
</dbReference>
<feature type="domain" description="Topo IIA-type catalytic" evidence="12">
    <location>
        <begin position="52"/>
        <end position="518"/>
    </location>
</feature>
<keyword evidence="5 9" id="KW-0799">Topoisomerase</keyword>
<dbReference type="FunFam" id="3.30.1360.40:FF:000002">
    <property type="entry name" value="DNA gyrase subunit A"/>
    <property type="match status" value="1"/>
</dbReference>
<dbReference type="Pfam" id="PF00521">
    <property type="entry name" value="DNA_topoisoIV"/>
    <property type="match status" value="1"/>
</dbReference>
<evidence type="ECO:0000256" key="2">
    <source>
        <dbReference type="ARBA" id="ARBA00008263"/>
    </source>
</evidence>
<dbReference type="NCBIfam" id="TIGR01063">
    <property type="entry name" value="gyrA"/>
    <property type="match status" value="1"/>
</dbReference>
<reference evidence="13 14" key="1">
    <citation type="journal article" date="2014" name="Mol. Biol. Evol.">
        <title>Massive expansion of Ubiquitination-related gene families within the Chlamydiae.</title>
        <authorList>
            <person name="Domman D."/>
            <person name="Collingro A."/>
            <person name="Lagkouvardos I."/>
            <person name="Gehre L."/>
            <person name="Weinmaier T."/>
            <person name="Rattei T."/>
            <person name="Subtil A."/>
            <person name="Horn M."/>
        </authorList>
    </citation>
    <scope>NUCLEOTIDE SEQUENCE [LARGE SCALE GENOMIC DNA]</scope>
    <source>
        <strain evidence="13 14">OEW1</strain>
    </source>
</reference>
<dbReference type="NCBIfam" id="NF004044">
    <property type="entry name" value="PRK05561.1"/>
    <property type="match status" value="1"/>
</dbReference>
<comment type="caution">
    <text evidence="13">The sequence shown here is derived from an EMBL/GenBank/DDBJ whole genome shotgun (WGS) entry which is preliminary data.</text>
</comment>
<name>A0A0C1E9M7_9BACT</name>
<dbReference type="GO" id="GO:0034335">
    <property type="term" value="F:DNA negative supercoiling activity"/>
    <property type="evidence" value="ECO:0007669"/>
    <property type="project" value="UniProtKB-ARBA"/>
</dbReference>
<dbReference type="PROSITE" id="PS52040">
    <property type="entry name" value="TOPO_IIA"/>
    <property type="match status" value="1"/>
</dbReference>
<dbReference type="GO" id="GO:0009330">
    <property type="term" value="C:DNA topoisomerase type II (double strand cut, ATP-hydrolyzing) complex"/>
    <property type="evidence" value="ECO:0007669"/>
    <property type="project" value="TreeGrafter"/>
</dbReference>
<evidence type="ECO:0000256" key="4">
    <source>
        <dbReference type="ARBA" id="ARBA00022840"/>
    </source>
</evidence>
<evidence type="ECO:0000256" key="3">
    <source>
        <dbReference type="ARBA" id="ARBA00022741"/>
    </source>
</evidence>
<comment type="catalytic activity">
    <reaction evidence="1 9 10">
        <text>ATP-dependent breakage, passage and rejoining of double-stranded DNA.</text>
        <dbReference type="EC" id="5.6.2.2"/>
    </reaction>
</comment>
<keyword evidence="3 9" id="KW-0547">Nucleotide-binding</keyword>
<dbReference type="FunFam" id="2.120.10.90:FF:000005">
    <property type="entry name" value="DNA topoisomerase 4 subunit A"/>
    <property type="match status" value="1"/>
</dbReference>
<dbReference type="AlphaFoldDB" id="A0A0C1E9M7"/>
<evidence type="ECO:0000256" key="1">
    <source>
        <dbReference type="ARBA" id="ARBA00000185"/>
    </source>
</evidence>
<feature type="short sequence motif" description="GyrA-box" evidence="9">
    <location>
        <begin position="545"/>
        <end position="551"/>
    </location>
</feature>
<keyword evidence="4 9" id="KW-0067">ATP-binding</keyword>
<evidence type="ECO:0000256" key="7">
    <source>
        <dbReference type="ARBA" id="ARBA00023235"/>
    </source>
</evidence>
<comment type="function">
    <text evidence="9">A type II topoisomerase that negatively supercoils closed circular double-stranded (ds) DNA in an ATP-dependent manner to modulate DNA topology and maintain chromosomes in an underwound state. Negative supercoiling favors strand separation, and DNA replication, transcription, recombination and repair, all of which involve strand separation. Also able to catalyze the interconversion of other topological isomers of dsDNA rings, including catenanes and knotted rings. Type II topoisomerases break and join 2 DNA strands simultaneously in an ATP-dependent manner.</text>
</comment>
<dbReference type="GO" id="GO:0005524">
    <property type="term" value="F:ATP binding"/>
    <property type="evidence" value="ECO:0007669"/>
    <property type="project" value="UniProtKB-UniRule"/>
</dbReference>
<dbReference type="InterPro" id="IPR013757">
    <property type="entry name" value="Topo_IIA_A_a_sf"/>
</dbReference>
<dbReference type="EMBL" id="JSAM01000057">
    <property type="protein sequence ID" value="KIA77882.1"/>
    <property type="molecule type" value="Genomic_DNA"/>
</dbReference>
<dbReference type="GO" id="GO:0006261">
    <property type="term" value="P:DNA-templated DNA replication"/>
    <property type="evidence" value="ECO:0007669"/>
    <property type="project" value="UniProtKB-UniRule"/>
</dbReference>
<dbReference type="InterPro" id="IPR013760">
    <property type="entry name" value="Topo_IIA-like_dom_sf"/>
</dbReference>
<dbReference type="SUPFAM" id="SSF56719">
    <property type="entry name" value="Type II DNA topoisomerase"/>
    <property type="match status" value="1"/>
</dbReference>
<dbReference type="Gene3D" id="3.90.199.10">
    <property type="entry name" value="Topoisomerase II, domain 5"/>
    <property type="match status" value="1"/>
</dbReference>
<evidence type="ECO:0000256" key="10">
    <source>
        <dbReference type="PROSITE-ProRule" id="PRU01384"/>
    </source>
</evidence>
<dbReference type="SMART" id="SM00434">
    <property type="entry name" value="TOP4c"/>
    <property type="match status" value="1"/>
</dbReference>
<dbReference type="PANTHER" id="PTHR43493:SF5">
    <property type="entry name" value="DNA GYRASE SUBUNIT A, CHLOROPLASTIC_MITOCHONDRIAL"/>
    <property type="match status" value="1"/>
</dbReference>
<dbReference type="CDD" id="cd00187">
    <property type="entry name" value="TOP4c"/>
    <property type="match status" value="1"/>
</dbReference>
<proteinExistence type="inferred from homology"/>
<feature type="region of interest" description="Disordered" evidence="11">
    <location>
        <begin position="834"/>
        <end position="859"/>
    </location>
</feature>
<dbReference type="GO" id="GO:0006265">
    <property type="term" value="P:DNA topological change"/>
    <property type="evidence" value="ECO:0007669"/>
    <property type="project" value="UniProtKB-UniRule"/>
</dbReference>
<dbReference type="HAMAP" id="MF_01897">
    <property type="entry name" value="GyrA"/>
    <property type="match status" value="1"/>
</dbReference>
<dbReference type="Gene3D" id="1.10.268.10">
    <property type="entry name" value="Topoisomerase, domain 3"/>
    <property type="match status" value="1"/>
</dbReference>
<dbReference type="InterPro" id="IPR050220">
    <property type="entry name" value="Type_II_DNA_Topoisomerases"/>
</dbReference>
<gene>
    <name evidence="9 13" type="primary">gyrA</name>
    <name evidence="13" type="ORF">DB43_FM00340</name>
</gene>
<dbReference type="Gene3D" id="3.30.1360.40">
    <property type="match status" value="1"/>
</dbReference>
<evidence type="ECO:0000256" key="8">
    <source>
        <dbReference type="ARBA" id="ARBA00063644"/>
    </source>
</evidence>
<dbReference type="EC" id="5.6.2.2" evidence="9"/>
<dbReference type="GO" id="GO:0005694">
    <property type="term" value="C:chromosome"/>
    <property type="evidence" value="ECO:0007669"/>
    <property type="project" value="InterPro"/>
</dbReference>